<dbReference type="Gene3D" id="3.10.120.10">
    <property type="entry name" value="Cytochrome b5-like heme/steroid binding domain"/>
    <property type="match status" value="1"/>
</dbReference>
<evidence type="ECO:0000313" key="7">
    <source>
        <dbReference type="Proteomes" id="UP001642484"/>
    </source>
</evidence>
<feature type="non-terminal residue" evidence="6">
    <location>
        <position position="142"/>
    </location>
</feature>
<keyword evidence="2 4" id="KW-0479">Metal-binding</keyword>
<organism evidence="6 7">
    <name type="scientific">Durusdinium trenchii</name>
    <dbReference type="NCBI Taxonomy" id="1381693"/>
    <lineage>
        <taxon>Eukaryota</taxon>
        <taxon>Sar</taxon>
        <taxon>Alveolata</taxon>
        <taxon>Dinophyceae</taxon>
        <taxon>Suessiales</taxon>
        <taxon>Symbiodiniaceae</taxon>
        <taxon>Durusdinium</taxon>
    </lineage>
</organism>
<keyword evidence="1 4" id="KW-0349">Heme</keyword>
<evidence type="ECO:0000256" key="4">
    <source>
        <dbReference type="RuleBase" id="RU362121"/>
    </source>
</evidence>
<keyword evidence="3 4" id="KW-0408">Iron</keyword>
<dbReference type="Pfam" id="PF00173">
    <property type="entry name" value="Cyt-b5"/>
    <property type="match status" value="1"/>
</dbReference>
<reference evidence="6 7" key="1">
    <citation type="submission" date="2024-02" db="EMBL/GenBank/DDBJ databases">
        <authorList>
            <person name="Chen Y."/>
            <person name="Shah S."/>
            <person name="Dougan E. K."/>
            <person name="Thang M."/>
            <person name="Chan C."/>
        </authorList>
    </citation>
    <scope>NUCLEOTIDE SEQUENCE [LARGE SCALE GENOMIC DNA]</scope>
</reference>
<evidence type="ECO:0000259" key="5">
    <source>
        <dbReference type="PROSITE" id="PS50255"/>
    </source>
</evidence>
<feature type="domain" description="Cytochrome b5 heme-binding" evidence="5">
    <location>
        <begin position="1"/>
        <end position="60"/>
    </location>
</feature>
<accession>A0ABP0I926</accession>
<gene>
    <name evidence="6" type="ORF">CCMP2556_LOCUS5048</name>
</gene>
<dbReference type="InterPro" id="IPR001199">
    <property type="entry name" value="Cyt_B5-like_heme/steroid-bd"/>
</dbReference>
<comment type="caution">
    <text evidence="6">The sequence shown here is derived from an EMBL/GenBank/DDBJ whole genome shotgun (WGS) entry which is preliminary data.</text>
</comment>
<name>A0ABP0I926_9DINO</name>
<comment type="similarity">
    <text evidence="4">Belongs to the cytochrome b5 family.</text>
</comment>
<dbReference type="SUPFAM" id="SSF55856">
    <property type="entry name" value="Cytochrome b5-like heme/steroid binding domain"/>
    <property type="match status" value="1"/>
</dbReference>
<evidence type="ECO:0000313" key="6">
    <source>
        <dbReference type="EMBL" id="CAK8997924.1"/>
    </source>
</evidence>
<dbReference type="PROSITE" id="PS00191">
    <property type="entry name" value="CYTOCHROME_B5_1"/>
    <property type="match status" value="1"/>
</dbReference>
<dbReference type="InterPro" id="IPR036400">
    <property type="entry name" value="Cyt_B5-like_heme/steroid_sf"/>
</dbReference>
<evidence type="ECO:0000256" key="2">
    <source>
        <dbReference type="ARBA" id="ARBA00022723"/>
    </source>
</evidence>
<evidence type="ECO:0000256" key="3">
    <source>
        <dbReference type="ARBA" id="ARBA00023004"/>
    </source>
</evidence>
<dbReference type="PROSITE" id="PS50255">
    <property type="entry name" value="CYTOCHROME_B5_2"/>
    <property type="match status" value="1"/>
</dbReference>
<dbReference type="Proteomes" id="UP001642484">
    <property type="component" value="Unassembled WGS sequence"/>
</dbReference>
<sequence length="142" mass="15985">MLPDTFPLEVYDLSEFMDRHPGGPTTIVAWAGKDASKFFNEIHKGVKTLGAEAVYCMHSELQIFPCRNLDPQLKIKLQRLETQKRAALDSEDYTKALDVKKEIEKILSDQAHAHMHDVPLDIPNSSGGIPLSEVARHNKPHD</sequence>
<evidence type="ECO:0000256" key="1">
    <source>
        <dbReference type="ARBA" id="ARBA00022617"/>
    </source>
</evidence>
<dbReference type="EMBL" id="CAXAMN010002130">
    <property type="protein sequence ID" value="CAK8997924.1"/>
    <property type="molecule type" value="Genomic_DNA"/>
</dbReference>
<keyword evidence="7" id="KW-1185">Reference proteome</keyword>
<proteinExistence type="inferred from homology"/>
<dbReference type="InterPro" id="IPR018506">
    <property type="entry name" value="Cyt_B5_heme-BS"/>
</dbReference>
<protein>
    <recommendedName>
        <fullName evidence="5">Cytochrome b5 heme-binding domain-containing protein</fullName>
    </recommendedName>
</protein>